<dbReference type="PANTHER" id="PTHR11771">
    <property type="entry name" value="LIPOXYGENASE"/>
    <property type="match status" value="1"/>
</dbReference>
<dbReference type="InterPro" id="IPR036226">
    <property type="entry name" value="LipOase_C_sf"/>
</dbReference>
<keyword evidence="1" id="KW-0479">Metal-binding</keyword>
<feature type="domain" description="Lipoxygenase" evidence="4">
    <location>
        <begin position="1"/>
        <end position="138"/>
    </location>
</feature>
<keyword evidence="6" id="KW-1185">Reference proteome</keyword>
<dbReference type="GO" id="GO:0016702">
    <property type="term" value="F:oxidoreductase activity, acting on single donors with incorporation of molecular oxygen, incorporation of two atoms of oxygen"/>
    <property type="evidence" value="ECO:0007669"/>
    <property type="project" value="InterPro"/>
</dbReference>
<name>A0AAF0QTF2_SOLVR</name>
<evidence type="ECO:0000256" key="1">
    <source>
        <dbReference type="ARBA" id="ARBA00022723"/>
    </source>
</evidence>
<organism evidence="5 6">
    <name type="scientific">Solanum verrucosum</name>
    <dbReference type="NCBI Taxonomy" id="315347"/>
    <lineage>
        <taxon>Eukaryota</taxon>
        <taxon>Viridiplantae</taxon>
        <taxon>Streptophyta</taxon>
        <taxon>Embryophyta</taxon>
        <taxon>Tracheophyta</taxon>
        <taxon>Spermatophyta</taxon>
        <taxon>Magnoliopsida</taxon>
        <taxon>eudicotyledons</taxon>
        <taxon>Gunneridae</taxon>
        <taxon>Pentapetalae</taxon>
        <taxon>asterids</taxon>
        <taxon>lamiids</taxon>
        <taxon>Solanales</taxon>
        <taxon>Solanaceae</taxon>
        <taxon>Solanoideae</taxon>
        <taxon>Solaneae</taxon>
        <taxon>Solanum</taxon>
    </lineage>
</organism>
<keyword evidence="2" id="KW-0223">Dioxygenase</keyword>
<gene>
    <name evidence="5" type="ORF">MTR67_022456</name>
</gene>
<dbReference type="AlphaFoldDB" id="A0AAF0QTF2"/>
<dbReference type="GO" id="GO:0046872">
    <property type="term" value="F:metal ion binding"/>
    <property type="evidence" value="ECO:0007669"/>
    <property type="project" value="UniProtKB-KW"/>
</dbReference>
<accession>A0AAF0QTF2</accession>
<dbReference type="GO" id="GO:0034440">
    <property type="term" value="P:lipid oxidation"/>
    <property type="evidence" value="ECO:0007669"/>
    <property type="project" value="InterPro"/>
</dbReference>
<dbReference type="Gene3D" id="1.20.245.10">
    <property type="entry name" value="Lipoxygenase-1, Domain 5"/>
    <property type="match status" value="1"/>
</dbReference>
<reference evidence="5" key="1">
    <citation type="submission" date="2023-08" db="EMBL/GenBank/DDBJ databases">
        <title>A de novo genome assembly of Solanum verrucosum Schlechtendal, a Mexican diploid species geographically isolated from the other diploid A-genome species in potato relatives.</title>
        <authorList>
            <person name="Hosaka K."/>
        </authorList>
    </citation>
    <scope>NUCLEOTIDE SEQUENCE</scope>
    <source>
        <tissue evidence="5">Young leaves</tissue>
    </source>
</reference>
<evidence type="ECO:0000313" key="5">
    <source>
        <dbReference type="EMBL" id="WMV29071.1"/>
    </source>
</evidence>
<dbReference type="InterPro" id="IPR013819">
    <property type="entry name" value="LipOase_C"/>
</dbReference>
<dbReference type="InterPro" id="IPR000907">
    <property type="entry name" value="LipOase"/>
</dbReference>
<evidence type="ECO:0000313" key="6">
    <source>
        <dbReference type="Proteomes" id="UP001234989"/>
    </source>
</evidence>
<evidence type="ECO:0000256" key="2">
    <source>
        <dbReference type="ARBA" id="ARBA00022964"/>
    </source>
</evidence>
<dbReference type="Pfam" id="PF00305">
    <property type="entry name" value="Lipoxygenase"/>
    <property type="match status" value="1"/>
</dbReference>
<dbReference type="SUPFAM" id="SSF48484">
    <property type="entry name" value="Lipoxigenase"/>
    <property type="match status" value="1"/>
</dbReference>
<sequence>MLHRPTLMRKLIPQVEELEYKQLLLDPEQMFLSSLPTQFQTTKLLAIQDAVSTHPLDEEYLPQLQQLHSFLNNDQQVIKMYDQFSARLVEIEQTIKERNEDASLRNRCGAGIAPYELLIPSSSGPGVTGMGVPNSISN</sequence>
<dbReference type="Proteomes" id="UP001234989">
    <property type="component" value="Chromosome 5"/>
</dbReference>
<keyword evidence="3" id="KW-0560">Oxidoreductase</keyword>
<dbReference type="PROSITE" id="PS51393">
    <property type="entry name" value="LIPOXYGENASE_3"/>
    <property type="match status" value="1"/>
</dbReference>
<proteinExistence type="predicted"/>
<evidence type="ECO:0000256" key="3">
    <source>
        <dbReference type="ARBA" id="ARBA00023002"/>
    </source>
</evidence>
<dbReference type="EMBL" id="CP133616">
    <property type="protein sequence ID" value="WMV29071.1"/>
    <property type="molecule type" value="Genomic_DNA"/>
</dbReference>
<evidence type="ECO:0000259" key="4">
    <source>
        <dbReference type="PROSITE" id="PS51393"/>
    </source>
</evidence>
<protein>
    <recommendedName>
        <fullName evidence="4">Lipoxygenase domain-containing protein</fullName>
    </recommendedName>
</protein>